<keyword evidence="7 9" id="KW-0503">Monooxygenase</keyword>
<proteinExistence type="inferred from homology"/>
<dbReference type="InterPro" id="IPR001128">
    <property type="entry name" value="Cyt_P450"/>
</dbReference>
<dbReference type="InterPro" id="IPR017972">
    <property type="entry name" value="Cyt_P450_CS"/>
</dbReference>
<dbReference type="OrthoDB" id="1470350at2759"/>
<comment type="cofactor">
    <cofactor evidence="1 8">
        <name>heme</name>
        <dbReference type="ChEBI" id="CHEBI:30413"/>
    </cofactor>
</comment>
<protein>
    <submittedName>
        <fullName evidence="11">Cytochrome P450</fullName>
    </submittedName>
</protein>
<sequence length="592" mass="67628">MAAPLGIIYLTSILPFLVVPPTLTYAILRALNSRAGVSIPTWFTILAVLLSRPLSSIFQRHYKRYADSRDATASRAYPIPTVASKAFDFGGFKLMKSLVKDIQTNYPGEMFGRWTEEYGPVFQLQLPSDDRIVTIEPDHIKAILATQFDSFYKGPVLFKQFRSLLGEGVFNSDGELWKFHRSMARPYFSRDRISHFDNFEEHAANALSQAEKRLAEGYAIDFQDVVARFTLDSATQFLFGYDVQSLSAGLPYPEAVSHLNTAEFLNHPSNAFVDAFAEGQQRTSWRTRRGPIWPLMEFWKDDVQPFRKIVEGYIEPLLHKAIKKKDLEEVIGDKKETGDSGDTLLEDLIQQTRDVEILKDELINLLVAGRDTTASTLTFAFYMLAEHPEIEARLRKEIISTVGPNKRPTYDDIREMKYLRAFINEVLRLYPAVPVNNRTSSKSTVWTSKTPGSKPYYVPAGTRILYSVFLMHRRTDLWGPDALKFDPDRFLDDRVQKYLTPNPYIFLPFNAGPRICLGQQFAYQETSFFLIRLMQRFVNFKMAPNAQPEASKPPAHWAHGKGSQVTEKVWPLLSLTMAVRGGLWVTMDPLKQ</sequence>
<evidence type="ECO:0000256" key="5">
    <source>
        <dbReference type="ARBA" id="ARBA00023002"/>
    </source>
</evidence>
<dbReference type="CDD" id="cd11063">
    <property type="entry name" value="CYP52"/>
    <property type="match status" value="1"/>
</dbReference>
<name>A0A9P6JNJ5_9AGAR</name>
<evidence type="ECO:0000256" key="1">
    <source>
        <dbReference type="ARBA" id="ARBA00001971"/>
    </source>
</evidence>
<dbReference type="GO" id="GO:0016705">
    <property type="term" value="F:oxidoreductase activity, acting on paired donors, with incorporation or reduction of molecular oxygen"/>
    <property type="evidence" value="ECO:0007669"/>
    <property type="project" value="InterPro"/>
</dbReference>
<evidence type="ECO:0000313" key="11">
    <source>
        <dbReference type="EMBL" id="KAF9526730.1"/>
    </source>
</evidence>
<dbReference type="GO" id="GO:0020037">
    <property type="term" value="F:heme binding"/>
    <property type="evidence" value="ECO:0007669"/>
    <property type="project" value="InterPro"/>
</dbReference>
<keyword evidence="4 8" id="KW-0479">Metal-binding</keyword>
<dbReference type="InterPro" id="IPR036396">
    <property type="entry name" value="Cyt_P450_sf"/>
</dbReference>
<dbReference type="InterPro" id="IPR002401">
    <property type="entry name" value="Cyt_P450_E_grp-I"/>
</dbReference>
<dbReference type="SUPFAM" id="SSF48264">
    <property type="entry name" value="Cytochrome P450"/>
    <property type="match status" value="1"/>
</dbReference>
<evidence type="ECO:0000256" key="2">
    <source>
        <dbReference type="ARBA" id="ARBA00010617"/>
    </source>
</evidence>
<comment type="caution">
    <text evidence="11">The sequence shown here is derived from an EMBL/GenBank/DDBJ whole genome shotgun (WGS) entry which is preliminary data.</text>
</comment>
<feature type="binding site" description="axial binding residue" evidence="8">
    <location>
        <position position="516"/>
    </location>
    <ligand>
        <name>heme</name>
        <dbReference type="ChEBI" id="CHEBI:30413"/>
    </ligand>
    <ligandPart>
        <name>Fe</name>
        <dbReference type="ChEBI" id="CHEBI:18248"/>
    </ligandPart>
</feature>
<evidence type="ECO:0000256" key="8">
    <source>
        <dbReference type="PIRSR" id="PIRSR602401-1"/>
    </source>
</evidence>
<keyword evidence="5 9" id="KW-0560">Oxidoreductase</keyword>
<reference evidence="11" key="1">
    <citation type="submission" date="2020-11" db="EMBL/GenBank/DDBJ databases">
        <authorList>
            <consortium name="DOE Joint Genome Institute"/>
            <person name="Ahrendt S."/>
            <person name="Riley R."/>
            <person name="Andreopoulos W."/>
            <person name="Labutti K."/>
            <person name="Pangilinan J."/>
            <person name="Ruiz-Duenas F.J."/>
            <person name="Barrasa J.M."/>
            <person name="Sanchez-Garcia M."/>
            <person name="Camarero S."/>
            <person name="Miyauchi S."/>
            <person name="Serrano A."/>
            <person name="Linde D."/>
            <person name="Babiker R."/>
            <person name="Drula E."/>
            <person name="Ayuso-Fernandez I."/>
            <person name="Pacheco R."/>
            <person name="Padilla G."/>
            <person name="Ferreira P."/>
            <person name="Barriuso J."/>
            <person name="Kellner H."/>
            <person name="Castanera R."/>
            <person name="Alfaro M."/>
            <person name="Ramirez L."/>
            <person name="Pisabarro A.G."/>
            <person name="Kuo A."/>
            <person name="Tritt A."/>
            <person name="Lipzen A."/>
            <person name="He G."/>
            <person name="Yan M."/>
            <person name="Ng V."/>
            <person name="Cullen D."/>
            <person name="Martin F."/>
            <person name="Rosso M.-N."/>
            <person name="Henrissat B."/>
            <person name="Hibbett D."/>
            <person name="Martinez A.T."/>
            <person name="Grigoriev I.V."/>
        </authorList>
    </citation>
    <scope>NUCLEOTIDE SEQUENCE</scope>
    <source>
        <strain evidence="11">CBS 506.95</strain>
    </source>
</reference>
<keyword evidence="10" id="KW-1133">Transmembrane helix</keyword>
<dbReference type="AlphaFoldDB" id="A0A9P6JNJ5"/>
<dbReference type="EMBL" id="MU157868">
    <property type="protein sequence ID" value="KAF9526730.1"/>
    <property type="molecule type" value="Genomic_DNA"/>
</dbReference>
<dbReference type="PRINTS" id="PR00385">
    <property type="entry name" value="P450"/>
</dbReference>
<dbReference type="Gene3D" id="1.10.630.10">
    <property type="entry name" value="Cytochrome P450"/>
    <property type="match status" value="1"/>
</dbReference>
<gene>
    <name evidence="11" type="ORF">CPB83DRAFT_857347</name>
</gene>
<dbReference type="InterPro" id="IPR047146">
    <property type="entry name" value="Cyt_P450_E_CYP52_fungi"/>
</dbReference>
<dbReference type="Proteomes" id="UP000807306">
    <property type="component" value="Unassembled WGS sequence"/>
</dbReference>
<dbReference type="PANTHER" id="PTHR24287:SF1">
    <property type="entry name" value="P450, PUTATIVE (EUROFUNG)-RELATED"/>
    <property type="match status" value="1"/>
</dbReference>
<evidence type="ECO:0000313" key="12">
    <source>
        <dbReference type="Proteomes" id="UP000807306"/>
    </source>
</evidence>
<keyword evidence="10" id="KW-0812">Transmembrane</keyword>
<dbReference type="Pfam" id="PF00067">
    <property type="entry name" value="p450"/>
    <property type="match status" value="1"/>
</dbReference>
<keyword evidence="6 8" id="KW-0408">Iron</keyword>
<dbReference type="GO" id="GO:0004497">
    <property type="term" value="F:monooxygenase activity"/>
    <property type="evidence" value="ECO:0007669"/>
    <property type="project" value="UniProtKB-KW"/>
</dbReference>
<evidence type="ECO:0000256" key="4">
    <source>
        <dbReference type="ARBA" id="ARBA00022723"/>
    </source>
</evidence>
<comment type="similarity">
    <text evidence="2 9">Belongs to the cytochrome P450 family.</text>
</comment>
<dbReference type="PANTHER" id="PTHR24287">
    <property type="entry name" value="P450, PUTATIVE (EUROFUNG)-RELATED"/>
    <property type="match status" value="1"/>
</dbReference>
<keyword evidence="3 8" id="KW-0349">Heme</keyword>
<organism evidence="11 12">
    <name type="scientific">Crepidotus variabilis</name>
    <dbReference type="NCBI Taxonomy" id="179855"/>
    <lineage>
        <taxon>Eukaryota</taxon>
        <taxon>Fungi</taxon>
        <taxon>Dikarya</taxon>
        <taxon>Basidiomycota</taxon>
        <taxon>Agaricomycotina</taxon>
        <taxon>Agaricomycetes</taxon>
        <taxon>Agaricomycetidae</taxon>
        <taxon>Agaricales</taxon>
        <taxon>Agaricineae</taxon>
        <taxon>Crepidotaceae</taxon>
        <taxon>Crepidotus</taxon>
    </lineage>
</organism>
<dbReference type="PRINTS" id="PR00463">
    <property type="entry name" value="EP450I"/>
</dbReference>
<feature type="transmembrane region" description="Helical" evidence="10">
    <location>
        <begin position="6"/>
        <end position="28"/>
    </location>
</feature>
<keyword evidence="12" id="KW-1185">Reference proteome</keyword>
<dbReference type="PROSITE" id="PS00086">
    <property type="entry name" value="CYTOCHROME_P450"/>
    <property type="match status" value="1"/>
</dbReference>
<evidence type="ECO:0000256" key="3">
    <source>
        <dbReference type="ARBA" id="ARBA00022617"/>
    </source>
</evidence>
<accession>A0A9P6JNJ5</accession>
<evidence type="ECO:0000256" key="6">
    <source>
        <dbReference type="ARBA" id="ARBA00023004"/>
    </source>
</evidence>
<dbReference type="GO" id="GO:0005506">
    <property type="term" value="F:iron ion binding"/>
    <property type="evidence" value="ECO:0007669"/>
    <property type="project" value="InterPro"/>
</dbReference>
<keyword evidence="10" id="KW-0472">Membrane</keyword>
<evidence type="ECO:0000256" key="10">
    <source>
        <dbReference type="SAM" id="Phobius"/>
    </source>
</evidence>
<evidence type="ECO:0000256" key="9">
    <source>
        <dbReference type="RuleBase" id="RU000461"/>
    </source>
</evidence>
<evidence type="ECO:0000256" key="7">
    <source>
        <dbReference type="ARBA" id="ARBA00023033"/>
    </source>
</evidence>